<feature type="compositionally biased region" description="Low complexity" evidence="7">
    <location>
        <begin position="486"/>
        <end position="498"/>
    </location>
</feature>
<dbReference type="Pfam" id="PF00320">
    <property type="entry name" value="GATA"/>
    <property type="match status" value="2"/>
</dbReference>
<keyword evidence="3 6" id="KW-0863">Zinc-finger</keyword>
<dbReference type="SUPFAM" id="SSF57716">
    <property type="entry name" value="Glucocorticoid receptor-like (DNA-binding domain)"/>
    <property type="match status" value="2"/>
</dbReference>
<dbReference type="PROSITE" id="PS00344">
    <property type="entry name" value="GATA_ZN_FINGER_1"/>
    <property type="match status" value="2"/>
</dbReference>
<feature type="region of interest" description="Disordered" evidence="7">
    <location>
        <begin position="572"/>
        <end position="635"/>
    </location>
</feature>
<comment type="subcellular location">
    <subcellularLocation>
        <location evidence="1">Nucleus</location>
    </subcellularLocation>
</comment>
<dbReference type="EMBL" id="LSSK01000114">
    <property type="protein sequence ID" value="OMH85047.1"/>
    <property type="molecule type" value="Genomic_DNA"/>
</dbReference>
<evidence type="ECO:0000256" key="6">
    <source>
        <dbReference type="PROSITE-ProRule" id="PRU00094"/>
    </source>
</evidence>
<protein>
    <submittedName>
        <fullName evidence="9">Siderophore biosynthesis regulatory protein URBS1</fullName>
    </submittedName>
</protein>
<feature type="compositionally biased region" description="Pro residues" evidence="7">
    <location>
        <begin position="473"/>
        <end position="485"/>
    </location>
</feature>
<dbReference type="PRINTS" id="PR00619">
    <property type="entry name" value="GATAZNFINGER"/>
</dbReference>
<feature type="compositionally biased region" description="Polar residues" evidence="7">
    <location>
        <begin position="574"/>
        <end position="590"/>
    </location>
</feature>
<dbReference type="GO" id="GO:0005634">
    <property type="term" value="C:nucleus"/>
    <property type="evidence" value="ECO:0007669"/>
    <property type="project" value="UniProtKB-SubCell"/>
</dbReference>
<dbReference type="GO" id="GO:0000981">
    <property type="term" value="F:DNA-binding transcription factor activity, RNA polymerase II-specific"/>
    <property type="evidence" value="ECO:0007669"/>
    <property type="project" value="TreeGrafter"/>
</dbReference>
<evidence type="ECO:0000313" key="10">
    <source>
        <dbReference type="Proteomes" id="UP000188320"/>
    </source>
</evidence>
<feature type="compositionally biased region" description="Low complexity" evidence="7">
    <location>
        <begin position="307"/>
        <end position="331"/>
    </location>
</feature>
<dbReference type="OrthoDB" id="515401at2759"/>
<feature type="domain" description="GATA-type" evidence="8">
    <location>
        <begin position="202"/>
        <end position="253"/>
    </location>
</feature>
<keyword evidence="5" id="KW-0539">Nucleus</keyword>
<dbReference type="GO" id="GO:0000122">
    <property type="term" value="P:negative regulation of transcription by RNA polymerase II"/>
    <property type="evidence" value="ECO:0007669"/>
    <property type="project" value="TreeGrafter"/>
</dbReference>
<dbReference type="InterPro" id="IPR039355">
    <property type="entry name" value="Transcription_factor_GATA"/>
</dbReference>
<dbReference type="PANTHER" id="PTHR10071:SF281">
    <property type="entry name" value="BOX A-BINDING FACTOR-RELATED"/>
    <property type="match status" value="1"/>
</dbReference>
<feature type="region of interest" description="Disordered" evidence="7">
    <location>
        <begin position="157"/>
        <end position="179"/>
    </location>
</feature>
<dbReference type="AlphaFoldDB" id="A0A1R1PVQ0"/>
<gene>
    <name evidence="9" type="ORF">AX774_g1407</name>
</gene>
<evidence type="ECO:0000256" key="2">
    <source>
        <dbReference type="ARBA" id="ARBA00022723"/>
    </source>
</evidence>
<evidence type="ECO:0000259" key="8">
    <source>
        <dbReference type="PROSITE" id="PS50114"/>
    </source>
</evidence>
<feature type="region of interest" description="Disordered" evidence="7">
    <location>
        <begin position="464"/>
        <end position="498"/>
    </location>
</feature>
<comment type="caution">
    <text evidence="9">The sequence shown here is derived from an EMBL/GenBank/DDBJ whole genome shotgun (WGS) entry which is preliminary data.</text>
</comment>
<dbReference type="GO" id="GO:0008270">
    <property type="term" value="F:zinc ion binding"/>
    <property type="evidence" value="ECO:0007669"/>
    <property type="project" value="UniProtKB-KW"/>
</dbReference>
<feature type="region of interest" description="Disordered" evidence="7">
    <location>
        <begin position="286"/>
        <end position="348"/>
    </location>
</feature>
<evidence type="ECO:0000256" key="3">
    <source>
        <dbReference type="ARBA" id="ARBA00022771"/>
    </source>
</evidence>
<feature type="compositionally biased region" description="Basic residues" evidence="7">
    <location>
        <begin position="332"/>
        <end position="344"/>
    </location>
</feature>
<keyword evidence="2" id="KW-0479">Metal-binding</keyword>
<evidence type="ECO:0000256" key="4">
    <source>
        <dbReference type="ARBA" id="ARBA00022833"/>
    </source>
</evidence>
<evidence type="ECO:0000256" key="7">
    <source>
        <dbReference type="SAM" id="MobiDB-lite"/>
    </source>
</evidence>
<feature type="domain" description="GATA-type" evidence="8">
    <location>
        <begin position="413"/>
        <end position="460"/>
    </location>
</feature>
<dbReference type="PANTHER" id="PTHR10071">
    <property type="entry name" value="TRANSCRIPTION FACTOR GATA FAMILY MEMBER"/>
    <property type="match status" value="1"/>
</dbReference>
<reference evidence="10" key="1">
    <citation type="submission" date="2017-01" db="EMBL/GenBank/DDBJ databases">
        <authorList>
            <person name="Wang Y."/>
            <person name="White M."/>
            <person name="Kvist S."/>
            <person name="Moncalvo J.-M."/>
        </authorList>
    </citation>
    <scope>NUCLEOTIDE SEQUENCE [LARGE SCALE GENOMIC DNA]</scope>
    <source>
        <strain evidence="10">COL-18-3</strain>
    </source>
</reference>
<organism evidence="9 10">
    <name type="scientific">Zancudomyces culisetae</name>
    <name type="common">Gut fungus</name>
    <name type="synonym">Smittium culisetae</name>
    <dbReference type="NCBI Taxonomy" id="1213189"/>
    <lineage>
        <taxon>Eukaryota</taxon>
        <taxon>Fungi</taxon>
        <taxon>Fungi incertae sedis</taxon>
        <taxon>Zoopagomycota</taxon>
        <taxon>Kickxellomycotina</taxon>
        <taxon>Harpellomycetes</taxon>
        <taxon>Harpellales</taxon>
        <taxon>Legeriomycetaceae</taxon>
        <taxon>Zancudomyces</taxon>
    </lineage>
</organism>
<dbReference type="GO" id="GO:0045944">
    <property type="term" value="P:positive regulation of transcription by RNA polymerase II"/>
    <property type="evidence" value="ECO:0007669"/>
    <property type="project" value="TreeGrafter"/>
</dbReference>
<accession>A0A1R1PVQ0</accession>
<dbReference type="InterPro" id="IPR000679">
    <property type="entry name" value="Znf_GATA"/>
</dbReference>
<feature type="compositionally biased region" description="Basic and acidic residues" evidence="7">
    <location>
        <begin position="160"/>
        <end position="169"/>
    </location>
</feature>
<evidence type="ECO:0000313" key="9">
    <source>
        <dbReference type="EMBL" id="OMH85047.1"/>
    </source>
</evidence>
<proteinExistence type="predicted"/>
<dbReference type="GO" id="GO:0000978">
    <property type="term" value="F:RNA polymerase II cis-regulatory region sequence-specific DNA binding"/>
    <property type="evidence" value="ECO:0007669"/>
    <property type="project" value="TreeGrafter"/>
</dbReference>
<dbReference type="SMART" id="SM00401">
    <property type="entry name" value="ZnF_GATA"/>
    <property type="match status" value="2"/>
</dbReference>
<dbReference type="Proteomes" id="UP000188320">
    <property type="component" value="Unassembled WGS sequence"/>
</dbReference>
<evidence type="ECO:0000256" key="5">
    <source>
        <dbReference type="ARBA" id="ARBA00023242"/>
    </source>
</evidence>
<feature type="compositionally biased region" description="Polar residues" evidence="7">
    <location>
        <begin position="598"/>
        <end position="612"/>
    </location>
</feature>
<sequence length="687" mass="75229">MVQDEEEDKSKTYYDKYQEQRRQAGFGKEYYYEDQRRGYEIRAERETPRYNGLEGMRLENRYGMNREDRQVGYKEPAKMGGSWLYNKGEEFGSRDGVRGLNTMSSTGTTTGTATGKTTGGIATTATTAARTTGSVTSTNTTTAGIAALAVRRNIGVENGNKSEEEGIKKGERRKRSADALDQARMASRGAKGKKGSVGPTFCVNCKTTSTPLWRRDGQGKQVCNACGLYLKSYGRMRPVQPASLEANLSILNKAINSHMGDVQLSDRPIASIVPLINRLPVMQKDSALDSASKPSIKLMSPQRPIDHNSNNNHNHNHNHNNNNNNNNNHNSNHNHNHNSPHSAKKSCSDSADKCPGNGSCNGKGGEPSCNGCPTFNQTQIRNGTSVVDRRSRTKKTKLDEFSVDALNGIQPVCHNCSAVCTPLWRRDDNGRPICNACGLYYKLHKQNRPPSMKKNIIKRRARGIFPGTSTSPSNPPSLMPHPSFSPPSSSAANPSSLSAKMSSNIHEIEDYGSLVRRNSALFDDNHSSQSPISVTLDNDIAVDYESEDDPKPSSRSALVSLDSLALAAEIQVGSKPSSSANHPPRNTSPTLAPLKKNSPMQFKSATPNSRPANLNSPSILNSDPSNSNSNSANKSRSLNVDLTEIDQVVRIPEEAQRYREELLLKVGKLQDMLTKSTMILDYLDKIS</sequence>
<keyword evidence="10" id="KW-1185">Reference proteome</keyword>
<dbReference type="PROSITE" id="PS50114">
    <property type="entry name" value="GATA_ZN_FINGER_2"/>
    <property type="match status" value="2"/>
</dbReference>
<dbReference type="CDD" id="cd00202">
    <property type="entry name" value="ZnF_GATA"/>
    <property type="match status" value="2"/>
</dbReference>
<dbReference type="InterPro" id="IPR013088">
    <property type="entry name" value="Znf_NHR/GATA"/>
</dbReference>
<feature type="compositionally biased region" description="Low complexity" evidence="7">
    <location>
        <begin position="613"/>
        <end position="635"/>
    </location>
</feature>
<dbReference type="Gene3D" id="3.30.50.10">
    <property type="entry name" value="Erythroid Transcription Factor GATA-1, subunit A"/>
    <property type="match status" value="2"/>
</dbReference>
<keyword evidence="4" id="KW-0862">Zinc</keyword>
<name>A0A1R1PVQ0_ZANCU</name>
<evidence type="ECO:0000256" key="1">
    <source>
        <dbReference type="ARBA" id="ARBA00004123"/>
    </source>
</evidence>